<sequence>MAAFLAGQALPLHSKGIIEGKTGIRRKCGRKKNPANEICMISTRAKTIRLRQLLQEKRIHLMPCCGDGLSAKLIQRANFDFTFMSGFATAGSKGLPDTGLLGYKEMLENVAETSDVIDIPIIADADTGFGNAVNVRRTVMGFAKAGASGLLIEDQVNPKRCGHTKGKAVVDRDEALCRIRAACDARDEIADGDGGPVIIARTDAGRTSFEEALTRARLFHDLGADITFVEAPQSEEQMRMYCQSVPGLKLANMLEMGDTPILPPKQLFEMGYSIAAYPLTLLSASVKAQEEVLAKLREGIPEEVQPLLKTFEELRDVVGFPEYYDAEEKYK</sequence>
<dbReference type="InterPro" id="IPR039556">
    <property type="entry name" value="ICL/PEPM"/>
</dbReference>
<dbReference type="InterPro" id="IPR040442">
    <property type="entry name" value="Pyrv_kinase-like_dom_sf"/>
</dbReference>
<organism evidence="1 2">
    <name type="scientific">Gracilariopsis chorda</name>
    <dbReference type="NCBI Taxonomy" id="448386"/>
    <lineage>
        <taxon>Eukaryota</taxon>
        <taxon>Rhodophyta</taxon>
        <taxon>Florideophyceae</taxon>
        <taxon>Rhodymeniophycidae</taxon>
        <taxon>Gracilariales</taxon>
        <taxon>Gracilariaceae</taxon>
        <taxon>Gracilariopsis</taxon>
    </lineage>
</organism>
<gene>
    <name evidence="1" type="ORF">BWQ96_06575</name>
</gene>
<proteinExistence type="predicted"/>
<name>A0A2V3IR89_9FLOR</name>
<dbReference type="EMBL" id="NBIV01000115">
    <property type="protein sequence ID" value="PXF43670.1"/>
    <property type="molecule type" value="Genomic_DNA"/>
</dbReference>
<evidence type="ECO:0000313" key="1">
    <source>
        <dbReference type="EMBL" id="PXF43670.1"/>
    </source>
</evidence>
<keyword evidence="2" id="KW-1185">Reference proteome</keyword>
<dbReference type="GO" id="GO:0016829">
    <property type="term" value="F:lyase activity"/>
    <property type="evidence" value="ECO:0007669"/>
    <property type="project" value="UniProtKB-KW"/>
</dbReference>
<dbReference type="Pfam" id="PF13714">
    <property type="entry name" value="PEP_mutase"/>
    <property type="match status" value="1"/>
</dbReference>
<accession>A0A2V3IR89</accession>
<keyword evidence="1" id="KW-0456">Lyase</keyword>
<dbReference type="AlphaFoldDB" id="A0A2V3IR89"/>
<dbReference type="PANTHER" id="PTHR42905:SF2">
    <property type="entry name" value="PHOSPHOENOLPYRUVATE CARBOXYLASE FAMILY PROTEIN"/>
    <property type="match status" value="1"/>
</dbReference>
<dbReference type="InterPro" id="IPR015813">
    <property type="entry name" value="Pyrv/PenolPyrv_kinase-like_dom"/>
</dbReference>
<reference evidence="1 2" key="1">
    <citation type="journal article" date="2018" name="Mol. Biol. Evol.">
        <title>Analysis of the draft genome of the red seaweed Gracilariopsis chorda provides insights into genome size evolution in Rhodophyta.</title>
        <authorList>
            <person name="Lee J."/>
            <person name="Yang E.C."/>
            <person name="Graf L."/>
            <person name="Yang J.H."/>
            <person name="Qiu H."/>
            <person name="Zel Zion U."/>
            <person name="Chan C.X."/>
            <person name="Stephens T.G."/>
            <person name="Weber A.P.M."/>
            <person name="Boo G.H."/>
            <person name="Boo S.M."/>
            <person name="Kim K.M."/>
            <person name="Shin Y."/>
            <person name="Jung M."/>
            <person name="Lee S.J."/>
            <person name="Yim H.S."/>
            <person name="Lee J.H."/>
            <person name="Bhattacharya D."/>
            <person name="Yoon H.S."/>
        </authorList>
    </citation>
    <scope>NUCLEOTIDE SEQUENCE [LARGE SCALE GENOMIC DNA]</scope>
    <source>
        <strain evidence="1 2">SKKU-2015</strain>
        <tissue evidence="1">Whole body</tissue>
    </source>
</reference>
<evidence type="ECO:0000313" key="2">
    <source>
        <dbReference type="Proteomes" id="UP000247409"/>
    </source>
</evidence>
<dbReference type="CDD" id="cd00377">
    <property type="entry name" value="ICL_PEPM"/>
    <property type="match status" value="1"/>
</dbReference>
<dbReference type="OrthoDB" id="1923844at2759"/>
<dbReference type="SUPFAM" id="SSF51621">
    <property type="entry name" value="Phosphoenolpyruvate/pyruvate domain"/>
    <property type="match status" value="1"/>
</dbReference>
<dbReference type="Gene3D" id="3.20.20.60">
    <property type="entry name" value="Phosphoenolpyruvate-binding domains"/>
    <property type="match status" value="1"/>
</dbReference>
<comment type="caution">
    <text evidence="1">The sequence shown here is derived from an EMBL/GenBank/DDBJ whole genome shotgun (WGS) entry which is preliminary data.</text>
</comment>
<dbReference type="Proteomes" id="UP000247409">
    <property type="component" value="Unassembled WGS sequence"/>
</dbReference>
<dbReference type="PANTHER" id="PTHR42905">
    <property type="entry name" value="PHOSPHOENOLPYRUVATE CARBOXYLASE"/>
    <property type="match status" value="1"/>
</dbReference>
<protein>
    <submittedName>
        <fullName evidence="1">2,3-dimethylmalate lyase</fullName>
    </submittedName>
</protein>
<dbReference type="STRING" id="448386.A0A2V3IR89"/>